<organism evidence="2 3">
    <name type="scientific">Grimontia sedimenti</name>
    <dbReference type="NCBI Taxonomy" id="2711294"/>
    <lineage>
        <taxon>Bacteria</taxon>
        <taxon>Pseudomonadati</taxon>
        <taxon>Pseudomonadota</taxon>
        <taxon>Gammaproteobacteria</taxon>
        <taxon>Vibrionales</taxon>
        <taxon>Vibrionaceae</taxon>
        <taxon>Grimontia</taxon>
    </lineage>
</organism>
<dbReference type="EMBL" id="JAALDL010000008">
    <property type="protein sequence ID" value="NGN98406.1"/>
    <property type="molecule type" value="Genomic_DNA"/>
</dbReference>
<accession>A0A6M1RDL3</accession>
<dbReference type="InterPro" id="IPR013108">
    <property type="entry name" value="Amidohydro_3"/>
</dbReference>
<dbReference type="SUPFAM" id="SSF51338">
    <property type="entry name" value="Composite domain of metallo-dependent hydrolases"/>
    <property type="match status" value="1"/>
</dbReference>
<dbReference type="Proteomes" id="UP000473008">
    <property type="component" value="Unassembled WGS sequence"/>
</dbReference>
<dbReference type="AlphaFoldDB" id="A0A6M1RDL3"/>
<name>A0A6M1RDL3_9GAMM</name>
<dbReference type="InterPro" id="IPR033932">
    <property type="entry name" value="YtcJ-like"/>
</dbReference>
<dbReference type="RefSeq" id="WP_165013920.1">
    <property type="nucleotide sequence ID" value="NZ_JAALDL010000008.1"/>
</dbReference>
<gene>
    <name evidence="2" type="ORF">G5S52_12325</name>
</gene>
<dbReference type="InterPro" id="IPR011059">
    <property type="entry name" value="Metal-dep_hydrolase_composite"/>
</dbReference>
<keyword evidence="3" id="KW-1185">Reference proteome</keyword>
<reference evidence="2 3" key="1">
    <citation type="submission" date="2020-02" db="EMBL/GenBank/DDBJ databases">
        <title>The draft genome of Grimontia sedimenta sp. nov., isolated from benthic sediments near coral reefs south of Kuwait.</title>
        <authorList>
            <person name="Mahmoud H.M."/>
            <person name="Jose L."/>
            <person name="Eapen S."/>
        </authorList>
    </citation>
    <scope>NUCLEOTIDE SEQUENCE [LARGE SCALE GENOMIC DNA]</scope>
    <source>
        <strain evidence="2 3">S25</strain>
    </source>
</reference>
<evidence type="ECO:0000313" key="3">
    <source>
        <dbReference type="Proteomes" id="UP000473008"/>
    </source>
</evidence>
<dbReference type="PROSITE" id="PS51257">
    <property type="entry name" value="PROKAR_LIPOPROTEIN"/>
    <property type="match status" value="1"/>
</dbReference>
<evidence type="ECO:0000313" key="2">
    <source>
        <dbReference type="EMBL" id="NGN98406.1"/>
    </source>
</evidence>
<dbReference type="CDD" id="cd01300">
    <property type="entry name" value="YtcJ_like"/>
    <property type="match status" value="1"/>
</dbReference>
<comment type="caution">
    <text evidence="2">The sequence shown here is derived from an EMBL/GenBank/DDBJ whole genome shotgun (WGS) entry which is preliminary data.</text>
</comment>
<feature type="domain" description="Amidohydrolase 3" evidence="1">
    <location>
        <begin position="78"/>
        <end position="560"/>
    </location>
</feature>
<dbReference type="PANTHER" id="PTHR22642:SF2">
    <property type="entry name" value="PROTEIN LONG AFTER FAR-RED 3"/>
    <property type="match status" value="1"/>
</dbReference>
<dbReference type="GO" id="GO:0016810">
    <property type="term" value="F:hydrolase activity, acting on carbon-nitrogen (but not peptide) bonds"/>
    <property type="evidence" value="ECO:0007669"/>
    <property type="project" value="InterPro"/>
</dbReference>
<sequence>MNKNKLFKLLPIAAILATAGCTKDNEVAGPEAVIYTNGDILTMNKAAPNAEAVVVVGEDIVAVGSLSDLQKEWNNHTIFDLQGKTLMPGLVETHHHIMMEAAMMDFLDMSYQAEPDFDKMLEIFAAGQPLAEDNAFMPGWVIGLGWDAGKHGRVPTLEERDALFPDTPVFVAMQGHGGWYNSKGMELKGITKDKEPPRDSAYVKDENGELTGEISGLYAVLEAIGSYPGPRLDTAVKATHKAASQGFTTVSDIGADNVDNLKVLSEASLDENFNVRVAVGVTNADGYLDILSNRADFETDKVWISQTKMWLDGAVHGGNIYTDLEYQNDAYKHNKLAPWGTQEMFNDVAWNSVLNGVNYSFHANGNLSLEMGLNAVEYARERAKAEGIDDTNFKGQAIHLSISTPEQYARMAELGVEPTFIIGHTYWAGGQIMNQYFLKHAQDYMFRVNTAFEAGLPVSLHNDAPVTPALPWLGIETSVTRVTEDGNLLNPSEAITVQQALEAYTINGAIQFGVDDMTGSLEPGKRADMIVIDRNPLKVEPDTIRDTQVEITIFEGRVVYERS</sequence>
<dbReference type="Pfam" id="PF07969">
    <property type="entry name" value="Amidohydro_3"/>
    <property type="match status" value="1"/>
</dbReference>
<dbReference type="Gene3D" id="3.10.310.70">
    <property type="match status" value="1"/>
</dbReference>
<dbReference type="InterPro" id="IPR032466">
    <property type="entry name" value="Metal_Hydrolase"/>
</dbReference>
<dbReference type="Gene3D" id="3.20.20.140">
    <property type="entry name" value="Metal-dependent hydrolases"/>
    <property type="match status" value="1"/>
</dbReference>
<dbReference type="PANTHER" id="PTHR22642">
    <property type="entry name" value="IMIDAZOLONEPROPIONASE"/>
    <property type="match status" value="1"/>
</dbReference>
<dbReference type="SUPFAM" id="SSF51556">
    <property type="entry name" value="Metallo-dependent hydrolases"/>
    <property type="match status" value="1"/>
</dbReference>
<protein>
    <submittedName>
        <fullName evidence="2">Amidohydrolase</fullName>
    </submittedName>
</protein>
<keyword evidence="2" id="KW-0378">Hydrolase</keyword>
<proteinExistence type="predicted"/>
<dbReference type="Gene3D" id="2.30.40.10">
    <property type="entry name" value="Urease, subunit C, domain 1"/>
    <property type="match status" value="1"/>
</dbReference>
<evidence type="ECO:0000259" key="1">
    <source>
        <dbReference type="Pfam" id="PF07969"/>
    </source>
</evidence>